<evidence type="ECO:0000313" key="2">
    <source>
        <dbReference type="EMBL" id="GES10168.1"/>
    </source>
</evidence>
<organism evidence="2 3">
    <name type="scientific">Acrocarpospora macrocephala</name>
    <dbReference type="NCBI Taxonomy" id="150177"/>
    <lineage>
        <taxon>Bacteria</taxon>
        <taxon>Bacillati</taxon>
        <taxon>Actinomycetota</taxon>
        <taxon>Actinomycetes</taxon>
        <taxon>Streptosporangiales</taxon>
        <taxon>Streptosporangiaceae</taxon>
        <taxon>Acrocarpospora</taxon>
    </lineage>
</organism>
<sequence length="85" mass="9036">MLSVLELLKTALALGAVALTAAGFQAARNKTWRYVGRPITMAIVGISFTLSAGVIALVELPNTEQLPPAGALRFRDDRELQEPGS</sequence>
<dbReference type="EMBL" id="BLAE01000019">
    <property type="protein sequence ID" value="GES10168.1"/>
    <property type="molecule type" value="Genomic_DNA"/>
</dbReference>
<keyword evidence="1" id="KW-1133">Transmembrane helix</keyword>
<proteinExistence type="predicted"/>
<evidence type="ECO:0000256" key="1">
    <source>
        <dbReference type="SAM" id="Phobius"/>
    </source>
</evidence>
<keyword evidence="1" id="KW-0472">Membrane</keyword>
<protein>
    <submittedName>
        <fullName evidence="2">Uncharacterized protein</fullName>
    </submittedName>
</protein>
<evidence type="ECO:0000313" key="3">
    <source>
        <dbReference type="Proteomes" id="UP000331127"/>
    </source>
</evidence>
<name>A0A5M3WVK3_9ACTN</name>
<dbReference type="AlphaFoldDB" id="A0A5M3WVK3"/>
<accession>A0A5M3WVK3</accession>
<gene>
    <name evidence="2" type="ORF">Amac_037650</name>
</gene>
<feature type="transmembrane region" description="Helical" evidence="1">
    <location>
        <begin position="36"/>
        <end position="58"/>
    </location>
</feature>
<dbReference type="Proteomes" id="UP000331127">
    <property type="component" value="Unassembled WGS sequence"/>
</dbReference>
<keyword evidence="1" id="KW-0812">Transmembrane</keyword>
<comment type="caution">
    <text evidence="2">The sequence shown here is derived from an EMBL/GenBank/DDBJ whole genome shotgun (WGS) entry which is preliminary data.</text>
</comment>
<reference evidence="2 3" key="1">
    <citation type="submission" date="2019-10" db="EMBL/GenBank/DDBJ databases">
        <title>Whole genome shotgun sequence of Acrocarpospora macrocephala NBRC 16266.</title>
        <authorList>
            <person name="Ichikawa N."/>
            <person name="Kimura A."/>
            <person name="Kitahashi Y."/>
            <person name="Komaki H."/>
            <person name="Oguchi A."/>
        </authorList>
    </citation>
    <scope>NUCLEOTIDE SEQUENCE [LARGE SCALE GENOMIC DNA]</scope>
    <source>
        <strain evidence="2 3">NBRC 16266</strain>
    </source>
</reference>
<keyword evidence="3" id="KW-1185">Reference proteome</keyword>